<protein>
    <submittedName>
        <fullName evidence="3">Paired mesoderm homeobox protein 2A-like</fullName>
    </submittedName>
</protein>
<sequence length="117" mass="12285">MASLSSPPPLPPAAAALRRSRRPAPIAAAANPAPAPLPSPEPTRRSPWWAPLFRPILGDVAGGGGGAAAAAERERGRLTAEKARVLRRETRATEGWHDAMYHSAIASRLASPDDLEV</sequence>
<dbReference type="AlphaFoldDB" id="A0A6P5E9H0"/>
<reference evidence="3" key="2">
    <citation type="submission" date="2025-08" db="UniProtKB">
        <authorList>
            <consortium name="RefSeq"/>
        </authorList>
    </citation>
    <scope>IDENTIFICATION</scope>
    <source>
        <tissue evidence="3">Leaf</tissue>
    </source>
</reference>
<gene>
    <name evidence="3" type="primary">LOC109703563</name>
</gene>
<organism evidence="2 3">
    <name type="scientific">Ananas comosus</name>
    <name type="common">Pineapple</name>
    <name type="synonym">Ananas ananas</name>
    <dbReference type="NCBI Taxonomy" id="4615"/>
    <lineage>
        <taxon>Eukaryota</taxon>
        <taxon>Viridiplantae</taxon>
        <taxon>Streptophyta</taxon>
        <taxon>Embryophyta</taxon>
        <taxon>Tracheophyta</taxon>
        <taxon>Spermatophyta</taxon>
        <taxon>Magnoliopsida</taxon>
        <taxon>Liliopsida</taxon>
        <taxon>Poales</taxon>
        <taxon>Bromeliaceae</taxon>
        <taxon>Bromelioideae</taxon>
        <taxon>Ananas</taxon>
    </lineage>
</organism>
<dbReference type="Proteomes" id="UP000515123">
    <property type="component" value="Linkage group 25"/>
</dbReference>
<dbReference type="PANTHER" id="PTHR34198">
    <property type="entry name" value="OS01G0175100 PROTEIN"/>
    <property type="match status" value="1"/>
</dbReference>
<dbReference type="RefSeq" id="XP_020079806.1">
    <property type="nucleotide sequence ID" value="XM_020224217.1"/>
</dbReference>
<name>A0A6P5E9H0_ANACO</name>
<evidence type="ECO:0000313" key="3">
    <source>
        <dbReference type="RefSeq" id="XP_020079806.1"/>
    </source>
</evidence>
<dbReference type="PANTHER" id="PTHR34198:SF1">
    <property type="entry name" value="OS01G0104300 PROTEIN"/>
    <property type="match status" value="1"/>
</dbReference>
<feature type="compositionally biased region" description="Pro residues" evidence="1">
    <location>
        <begin position="1"/>
        <end position="12"/>
    </location>
</feature>
<reference evidence="2" key="1">
    <citation type="journal article" date="2015" name="Nat. Genet.">
        <title>The pineapple genome and the evolution of CAM photosynthesis.</title>
        <authorList>
            <person name="Ming R."/>
            <person name="VanBuren R."/>
            <person name="Wai C.M."/>
            <person name="Tang H."/>
            <person name="Schatz M.C."/>
            <person name="Bowers J.E."/>
            <person name="Lyons E."/>
            <person name="Wang M.L."/>
            <person name="Chen J."/>
            <person name="Biggers E."/>
            <person name="Zhang J."/>
            <person name="Huang L."/>
            <person name="Zhang L."/>
            <person name="Miao W."/>
            <person name="Zhang J."/>
            <person name="Ye Z."/>
            <person name="Miao C."/>
            <person name="Lin Z."/>
            <person name="Wang H."/>
            <person name="Zhou H."/>
            <person name="Yim W.C."/>
            <person name="Priest H.D."/>
            <person name="Zheng C."/>
            <person name="Woodhouse M."/>
            <person name="Edger P.P."/>
            <person name="Guyot R."/>
            <person name="Guo H.B."/>
            <person name="Guo H."/>
            <person name="Zheng G."/>
            <person name="Singh R."/>
            <person name="Sharma A."/>
            <person name="Min X."/>
            <person name="Zheng Y."/>
            <person name="Lee H."/>
            <person name="Gurtowski J."/>
            <person name="Sedlazeck F.J."/>
            <person name="Harkess A."/>
            <person name="McKain M.R."/>
            <person name="Liao Z."/>
            <person name="Fang J."/>
            <person name="Liu J."/>
            <person name="Zhang X."/>
            <person name="Zhang Q."/>
            <person name="Hu W."/>
            <person name="Qin Y."/>
            <person name="Wang K."/>
            <person name="Chen L.Y."/>
            <person name="Shirley N."/>
            <person name="Lin Y.R."/>
            <person name="Liu L.Y."/>
            <person name="Hernandez A.G."/>
            <person name="Wright C.L."/>
            <person name="Bulone V."/>
            <person name="Tuskan G.A."/>
            <person name="Heath K."/>
            <person name="Zee F."/>
            <person name="Moore P.H."/>
            <person name="Sunkar R."/>
            <person name="Leebens-Mack J.H."/>
            <person name="Mockler T."/>
            <person name="Bennetzen J.L."/>
            <person name="Freeling M."/>
            <person name="Sankoff D."/>
            <person name="Paterson A.H."/>
            <person name="Zhu X."/>
            <person name="Yang X."/>
            <person name="Smith J.A."/>
            <person name="Cushman J.C."/>
            <person name="Paull R.E."/>
            <person name="Yu Q."/>
        </authorList>
    </citation>
    <scope>NUCLEOTIDE SEQUENCE [LARGE SCALE GENOMIC DNA]</scope>
    <source>
        <strain evidence="2">cv. F153</strain>
    </source>
</reference>
<feature type="region of interest" description="Disordered" evidence="1">
    <location>
        <begin position="1"/>
        <end position="48"/>
    </location>
</feature>
<dbReference type="OrthoDB" id="1913905at2759"/>
<dbReference type="GeneID" id="109703563"/>
<feature type="compositionally biased region" description="Low complexity" evidence="1">
    <location>
        <begin position="13"/>
        <end position="32"/>
    </location>
</feature>
<accession>A0A6P5E9H0</accession>
<evidence type="ECO:0000313" key="2">
    <source>
        <dbReference type="Proteomes" id="UP000515123"/>
    </source>
</evidence>
<evidence type="ECO:0000256" key="1">
    <source>
        <dbReference type="SAM" id="MobiDB-lite"/>
    </source>
</evidence>
<keyword evidence="2" id="KW-1185">Reference proteome</keyword>
<proteinExistence type="predicted"/>